<dbReference type="Gene3D" id="2.60.120.1140">
    <property type="entry name" value="Protein of unknown function DUF192"/>
    <property type="match status" value="1"/>
</dbReference>
<evidence type="ECO:0008006" key="3">
    <source>
        <dbReference type="Google" id="ProtNLM"/>
    </source>
</evidence>
<evidence type="ECO:0000313" key="2">
    <source>
        <dbReference type="Proteomes" id="UP000234190"/>
    </source>
</evidence>
<dbReference type="AlphaFoldDB" id="A0A2N4U391"/>
<dbReference type="EMBL" id="PDNW01000010">
    <property type="protein sequence ID" value="PLC49479.1"/>
    <property type="molecule type" value="Genomic_DNA"/>
</dbReference>
<protein>
    <recommendedName>
        <fullName evidence="3">DUF192 domain-containing protein</fullName>
    </recommendedName>
</protein>
<accession>A0A2N4U391</accession>
<proteinExistence type="predicted"/>
<dbReference type="InterPro" id="IPR038695">
    <property type="entry name" value="Saro_0823-like_sf"/>
</dbReference>
<gene>
    <name evidence="1" type="ORF">CR159_12815</name>
</gene>
<comment type="caution">
    <text evidence="1">The sequence shown here is derived from an EMBL/GenBank/DDBJ whole genome shotgun (WGS) entry which is preliminary data.</text>
</comment>
<evidence type="ECO:0000313" key="1">
    <source>
        <dbReference type="EMBL" id="PLC49479.1"/>
    </source>
</evidence>
<reference evidence="1 2" key="1">
    <citation type="submission" date="2017-10" db="EMBL/GenBank/DDBJ databases">
        <title>Two draft genome sequences of Pusillimonas sp. strains isolated from a nitrate- and radionuclide-contaminated groundwater in Russia.</title>
        <authorList>
            <person name="Grouzdev D.S."/>
            <person name="Tourova T.P."/>
            <person name="Goeva M.A."/>
            <person name="Babich T.L."/>
            <person name="Sokolova D.S."/>
            <person name="Abdullin R."/>
            <person name="Poltaraus A.B."/>
            <person name="Toshchakov S.V."/>
            <person name="Nazina T.N."/>
        </authorList>
    </citation>
    <scope>NUCLEOTIDE SEQUENCE [LARGE SCALE GENOMIC DNA]</scope>
    <source>
        <strain evidence="1 2">JR1/69-3-13</strain>
    </source>
</reference>
<dbReference type="Proteomes" id="UP000234190">
    <property type="component" value="Unassembled WGS sequence"/>
</dbReference>
<organism evidence="1 2">
    <name type="scientific">Pollutimonas subterranea</name>
    <dbReference type="NCBI Taxonomy" id="2045210"/>
    <lineage>
        <taxon>Bacteria</taxon>
        <taxon>Pseudomonadati</taxon>
        <taxon>Pseudomonadota</taxon>
        <taxon>Betaproteobacteria</taxon>
        <taxon>Burkholderiales</taxon>
        <taxon>Alcaligenaceae</taxon>
        <taxon>Pollutimonas</taxon>
    </lineage>
</organism>
<dbReference type="OrthoDB" id="9813379at2"/>
<sequence length="137" mass="15199">MDLLQTAAATRRVHDQVHNAAPPLILRKADGFWARLRGLHALPCLPWHTGLHLSPCRAIHTFGMAYAIDVVFLNGCGKPVKQIGTVMPNRVAFCLRAASVVELPAGYCLEYPGYASAIERCLHPCRCPHRHRPRSNN</sequence>
<keyword evidence="2" id="KW-1185">Reference proteome</keyword>
<name>A0A2N4U391_9BURK</name>